<evidence type="ECO:0000256" key="1">
    <source>
        <dbReference type="SAM" id="Phobius"/>
    </source>
</evidence>
<gene>
    <name evidence="2" type="ORF">FSCG_00860</name>
</gene>
<accession>A0A0M1VTZ3</accession>
<evidence type="ECO:0000313" key="3">
    <source>
        <dbReference type="Proteomes" id="UP000004925"/>
    </source>
</evidence>
<dbReference type="InterPro" id="IPR027375">
    <property type="entry name" value="DKNYY"/>
</dbReference>
<dbReference type="RefSeq" id="WP_032843711.1">
    <property type="nucleotide sequence ID" value="NZ_KQ235737.1"/>
</dbReference>
<feature type="transmembrane region" description="Helical" evidence="1">
    <location>
        <begin position="464"/>
        <end position="482"/>
    </location>
</feature>
<dbReference type="EMBL" id="ACDE02000019">
    <property type="protein sequence ID" value="EEO40147.2"/>
    <property type="molecule type" value="Genomic_DNA"/>
</dbReference>
<keyword evidence="1" id="KW-0812">Transmembrane</keyword>
<keyword evidence="1" id="KW-0472">Membrane</keyword>
<proteinExistence type="predicted"/>
<keyword evidence="1" id="KW-1133">Transmembrane helix</keyword>
<organism evidence="2 3">
    <name type="scientific">Fusobacterium vincentii 4_1_13</name>
    <dbReference type="NCBI Taxonomy" id="469606"/>
    <lineage>
        <taxon>Bacteria</taxon>
        <taxon>Fusobacteriati</taxon>
        <taxon>Fusobacteriota</taxon>
        <taxon>Fusobacteriia</taxon>
        <taxon>Fusobacteriales</taxon>
        <taxon>Fusobacteriaceae</taxon>
        <taxon>Fusobacterium</taxon>
    </lineage>
</organism>
<dbReference type="eggNOG" id="ENOG502Z8IT">
    <property type="taxonomic scope" value="Bacteria"/>
</dbReference>
<dbReference type="Proteomes" id="UP000004925">
    <property type="component" value="Unassembled WGS sequence"/>
</dbReference>
<evidence type="ECO:0008006" key="4">
    <source>
        <dbReference type="Google" id="ProtNLM"/>
    </source>
</evidence>
<comment type="caution">
    <text evidence="2">The sequence shown here is derived from an EMBL/GenBank/DDBJ whole genome shotgun (WGS) entry which is preliminary data.</text>
</comment>
<evidence type="ECO:0000313" key="2">
    <source>
        <dbReference type="EMBL" id="EEO40147.2"/>
    </source>
</evidence>
<dbReference type="AlphaFoldDB" id="A0A0M1VTZ3"/>
<dbReference type="Pfam" id="PF13644">
    <property type="entry name" value="DKNYY"/>
    <property type="match status" value="1"/>
</dbReference>
<name>A0A0M1VTZ3_FUSVC</name>
<sequence length="496" mass="57448">MKSNNLDDILKKKKNSNILFYFKIAIIIFAIFVLFFIPFTISNMISSDSKSYEIKTNGEQYGTSNFFKYQEKIYVFTLNDGMQALENVDIETFKTLNSGDYYTKNIGLDKNNVYFGNVIISDLVPNKLKVIGNGYYTDGTSSYFFSPFSELDKESSNYIYPYKKIENAKNLKAFENLELFAVDGENVYYKGEILKNVDLNTLKIIDKNNEYFADKENVYYRSKLLPIKNSGKLKIVSSEQGDTFLYDEASGYVFIGDYTFDKEKAPYKVIGNNGTNLYNLIFIGKDGIYYYDTEKKKQLKAGDNIFIGNIEKIAPNIFTDDKNIYYFSAYSVRSGSRKSLGELLSRNTDIYYLDKKDGWEKVKDIREGSIGSIWKKGNKYYYFNNLGIFNSIDNTVYKISDKETLNYLLSKADDETDDIKNEGLTAINTDYIRDLIKNEKLIAVSGEKKMTITIKYKTDIVDKIFKYSIRIFLVVYFIFIIFKNFRKSRGTSNESK</sequence>
<protein>
    <recommendedName>
        <fullName evidence="4">Fusobacterium membrane protein</fullName>
    </recommendedName>
</protein>
<feature type="transmembrane region" description="Helical" evidence="1">
    <location>
        <begin position="20"/>
        <end position="41"/>
    </location>
</feature>
<reference evidence="2 3" key="1">
    <citation type="submission" date="2011-10" db="EMBL/GenBank/DDBJ databases">
        <title>The Genome Sequence of Fusobacterium sp. 4_1_13.</title>
        <authorList>
            <consortium name="The Broad Institute Genome Sequencing Platform"/>
            <person name="Earl A."/>
            <person name="Ward D."/>
            <person name="Feldgarden M."/>
            <person name="Gevers D."/>
            <person name="Strauss J."/>
            <person name="Ambrose C."/>
            <person name="Allen-Vercoe E."/>
            <person name="Young S.K."/>
            <person name="Zeng Q."/>
            <person name="Gargeya S."/>
            <person name="Fitzgerald M."/>
            <person name="Haas B."/>
            <person name="Abouelleil A."/>
            <person name="Alvarado L."/>
            <person name="Arachchi H.M."/>
            <person name="Berlin A."/>
            <person name="Brown A."/>
            <person name="Chapman S.B."/>
            <person name="Chen Z."/>
            <person name="Dunbar C."/>
            <person name="Freedman E."/>
            <person name="Gearin G."/>
            <person name="Goldberg J."/>
            <person name="Griggs A."/>
            <person name="Gujja S."/>
            <person name="Heiman D."/>
            <person name="Howarth C."/>
            <person name="Larson L."/>
            <person name="Lui A."/>
            <person name="MacDonald P.J."/>
            <person name="Montmayeur A."/>
            <person name="Murphy C."/>
            <person name="Neiman D."/>
            <person name="Pearson M."/>
            <person name="Priest M."/>
            <person name="Roberts A."/>
            <person name="Saif S."/>
            <person name="Shea T."/>
            <person name="Shenoy N."/>
            <person name="Sisk P."/>
            <person name="Stolte C."/>
            <person name="Sykes S."/>
            <person name="Wortman J."/>
            <person name="Nusbaum C."/>
            <person name="Birren B."/>
        </authorList>
    </citation>
    <scope>NUCLEOTIDE SEQUENCE [LARGE SCALE GENOMIC DNA]</scope>
    <source>
        <strain evidence="2 3">4_1_13</strain>
    </source>
</reference>